<dbReference type="PANTHER" id="PTHR12905:SF0">
    <property type="entry name" value="CALCINEURIN-LIKE PHOSPHOESTERASE DOMAIN-CONTAINING PROTEIN"/>
    <property type="match status" value="1"/>
</dbReference>
<feature type="region of interest" description="Disordered" evidence="2">
    <location>
        <begin position="885"/>
        <end position="969"/>
    </location>
</feature>
<feature type="compositionally biased region" description="Polar residues" evidence="2">
    <location>
        <begin position="276"/>
        <end position="327"/>
    </location>
</feature>
<feature type="compositionally biased region" description="Basic and acidic residues" evidence="2">
    <location>
        <begin position="824"/>
        <end position="833"/>
    </location>
</feature>
<dbReference type="GO" id="GO:0016787">
    <property type="term" value="F:hydrolase activity"/>
    <property type="evidence" value="ECO:0007669"/>
    <property type="project" value="InterPro"/>
</dbReference>
<feature type="compositionally biased region" description="Basic and acidic residues" evidence="2">
    <location>
        <begin position="887"/>
        <end position="902"/>
    </location>
</feature>
<dbReference type="SUPFAM" id="SSF56300">
    <property type="entry name" value="Metallo-dependent phosphatases"/>
    <property type="match status" value="1"/>
</dbReference>
<dbReference type="CDD" id="cd07379">
    <property type="entry name" value="MPP_239FB"/>
    <property type="match status" value="1"/>
</dbReference>
<feature type="region of interest" description="Disordered" evidence="2">
    <location>
        <begin position="553"/>
        <end position="728"/>
    </location>
</feature>
<feature type="compositionally biased region" description="Basic and acidic residues" evidence="2">
    <location>
        <begin position="553"/>
        <end position="582"/>
    </location>
</feature>
<dbReference type="InterPro" id="IPR051693">
    <property type="entry name" value="UPF0046_metallophosphoest"/>
</dbReference>
<feature type="compositionally biased region" description="Low complexity" evidence="2">
    <location>
        <begin position="771"/>
        <end position="788"/>
    </location>
</feature>
<dbReference type="PANTHER" id="PTHR12905">
    <property type="entry name" value="METALLOPHOSPHOESTERASE"/>
    <property type="match status" value="1"/>
</dbReference>
<reference evidence="3" key="1">
    <citation type="submission" date="2020-11" db="EMBL/GenBank/DDBJ databases">
        <authorList>
            <person name="Tran Van P."/>
        </authorList>
    </citation>
    <scope>NUCLEOTIDE SEQUENCE</scope>
</reference>
<feature type="compositionally biased region" description="Basic and acidic residues" evidence="2">
    <location>
        <begin position="589"/>
        <end position="618"/>
    </location>
</feature>
<accession>A0A7R8W896</accession>
<feature type="compositionally biased region" description="Acidic residues" evidence="2">
    <location>
        <begin position="903"/>
        <end position="918"/>
    </location>
</feature>
<organism evidence="3">
    <name type="scientific">Cyprideis torosa</name>
    <dbReference type="NCBI Taxonomy" id="163714"/>
    <lineage>
        <taxon>Eukaryota</taxon>
        <taxon>Metazoa</taxon>
        <taxon>Ecdysozoa</taxon>
        <taxon>Arthropoda</taxon>
        <taxon>Crustacea</taxon>
        <taxon>Oligostraca</taxon>
        <taxon>Ostracoda</taxon>
        <taxon>Podocopa</taxon>
        <taxon>Podocopida</taxon>
        <taxon>Cytherocopina</taxon>
        <taxon>Cytheroidea</taxon>
        <taxon>Cytherideidae</taxon>
        <taxon>Cyprideis</taxon>
    </lineage>
</organism>
<dbReference type="Pfam" id="PF00149">
    <property type="entry name" value="Metallophos"/>
    <property type="match status" value="1"/>
</dbReference>
<dbReference type="InterPro" id="IPR029052">
    <property type="entry name" value="Metallo-depent_PP-like"/>
</dbReference>
<feature type="compositionally biased region" description="Polar residues" evidence="2">
    <location>
        <begin position="795"/>
        <end position="821"/>
    </location>
</feature>
<feature type="region of interest" description="Disordered" evidence="2">
    <location>
        <begin position="117"/>
        <end position="141"/>
    </location>
</feature>
<dbReference type="InterPro" id="IPR004843">
    <property type="entry name" value="Calcineurin-like_PHP"/>
</dbReference>
<feature type="compositionally biased region" description="Basic and acidic residues" evidence="2">
    <location>
        <begin position="338"/>
        <end position="350"/>
    </location>
</feature>
<gene>
    <name evidence="3" type="ORF">CTOB1V02_LOCUS2219</name>
</gene>
<dbReference type="Gene3D" id="3.60.21.10">
    <property type="match status" value="1"/>
</dbReference>
<feature type="compositionally biased region" description="Low complexity" evidence="2">
    <location>
        <begin position="939"/>
        <end position="958"/>
    </location>
</feature>
<evidence type="ECO:0000313" key="3">
    <source>
        <dbReference type="EMBL" id="CAD7224249.1"/>
    </source>
</evidence>
<feature type="compositionally biased region" description="Basic and acidic residues" evidence="2">
    <location>
        <begin position="625"/>
        <end position="654"/>
    </location>
</feature>
<comment type="similarity">
    <text evidence="1">Belongs to the UPF0046 family.</text>
</comment>
<protein>
    <submittedName>
        <fullName evidence="3">Uncharacterized protein</fullName>
    </submittedName>
</protein>
<feature type="compositionally biased region" description="Basic and acidic residues" evidence="2">
    <location>
        <begin position="757"/>
        <end position="770"/>
    </location>
</feature>
<feature type="compositionally biased region" description="Polar residues" evidence="2">
    <location>
        <begin position="386"/>
        <end position="398"/>
    </location>
</feature>
<dbReference type="OrthoDB" id="630188at2759"/>
<evidence type="ECO:0000256" key="2">
    <source>
        <dbReference type="SAM" id="MobiDB-lite"/>
    </source>
</evidence>
<proteinExistence type="inferred from homology"/>
<evidence type="ECO:0000256" key="1">
    <source>
        <dbReference type="ARBA" id="ARBA00007993"/>
    </source>
</evidence>
<feature type="compositionally biased region" description="Basic and acidic residues" evidence="2">
    <location>
        <begin position="661"/>
        <end position="703"/>
    </location>
</feature>
<feature type="region of interest" description="Disordered" evidence="2">
    <location>
        <begin position="384"/>
        <end position="407"/>
    </location>
</feature>
<feature type="compositionally biased region" description="Low complexity" evidence="2">
    <location>
        <begin position="922"/>
        <end position="931"/>
    </location>
</feature>
<dbReference type="EMBL" id="OB660337">
    <property type="protein sequence ID" value="CAD7224249.1"/>
    <property type="molecule type" value="Genomic_DNA"/>
</dbReference>
<name>A0A7R8W896_9CRUS</name>
<feature type="region of interest" description="Disordered" evidence="2">
    <location>
        <begin position="276"/>
        <end position="351"/>
    </location>
</feature>
<feature type="region of interest" description="Disordered" evidence="2">
    <location>
        <begin position="757"/>
        <end position="833"/>
    </location>
</feature>
<sequence>MAPGSTEPSGKPCPGKAKWNPLSVVMGGGGSWPVFYSSSCSPAGNVSGRLNRALNRFRRNRSLLPYHTGHPTNLMSLGFSQNTCKMGEAIRIGNSLILNVPEGNRIHDEDIQKLARDTNTQEKSAISVSRPEIPEDPDVRLPTPKEGRAGGMSDANPLEQLLSVVGVLTSSGRYYPSAPEYRPNVLEERSESSLSDAYFEECRSLERLLDPDQSEWWMESGCFGDRVANSDLEKSEDVNLTRHGSARNLSETESGFSHKPKSTVLVAKDQLSKTESTCLNADQQAKTRSSTSISAKKTVSSSRSKAVSNEKSGTSFKSKACTASKQGVSKDPSAPCQRESKSETDLEDKTSSLVTAQEKRAYFFVAESIADTECTGEIKEMRDSIRQGSLQTQRSGKSSRFDRQSSRLHRQEVPFKQVIDAESVWKNVHMISSSRTVHTQTEPWNQLTSKNSVTRSVHSRCRRPQTVFFSSGTENLEVQVKAPPPILCERCSSALNPLWRKQLSMCSRMSDASVCNSNSGQTEFSTKEATTVMLSCGGVQGLLNYILQPERNEKDERLSVQRERSEEGRLHIQPDRSEKEVRLSIQPKQSEKERLSSTQKRSEKDRLSSTQKRSEKDQLSSQQKQSEKERLGVQPKRSEKDRLSSTRKRSEKDQLSSQQKQSEKERLSVQPKRSEKDHLSNLPERSEKDSLSVKPQHSEKEVRMSVQTQCSHRDHEKFGSDAVSPTYRIPKEGGIQLLTDRGPVVLVEPPKLKRRGELTSKEFQSSHENRVQVSSRSISVHSLHSQSHTNKSRNESGLASPRNSEVETSAENTNAVSNMSKVKSGPDKIREIMPPKPVLTSMKSTQRSSRLLEAVGVARKRDEEAVAKAFDGQVEATSLFARGNVSSEEKDLEKGGSVHVDQDAAEIPETSDDLDDIGGEGSSETPAAESESSSDESLEYSASSSASSEESYVVSPETLDISKGNSGDQYADFNLRTFPDVPQSDRFNVSGVIRENNTKTPSDVIPETNTRSDVVLEPSSKASGDVDVFVESGKKSSKPRFPIRLPLRAAQELEAQNESALGVNSPESEGKRVEGNRGLTVKGIVPLLTMAYIPMSSPQKGNKGQKKSQVHALERTSNTTTVGTTMGELSKAKLKLMGDVDTKSLQIDLRETEGEVVSTQTSKMSKEAFRDPSMEEFVAREIARLVVETESQKSGNKALPDDVPDKMRSHLINLAKKENVGSDVIPTTFYARKENGGWKVVLEYTTDSNKNVKKYRKRFPDAKSIMAIEPGKEGEMPETSSRPVVAHVVKRNFLSAASSSASDEFQIVRKWQIYRRVGGRHPETDLVMYGRTGQQECVSLHSSITSCPMEEYYETLSEMDDFDKGVAKKKKVGVAVREPSLDVCRHPILGKLHPCCRPEMEGKTVVDVQNATEAFCILRRSLLFKKIDKLSPLFEVSDHKKLSFVVLADTHGQEDYLRYPIPPADVLLHAGDFSHHGTLAELKKFNDWIGRLPHRFKVVIAGNHDVALYDRDDLMPYDKCAPEKARASLTNCVYLEDSGCEILGVKIWGSPWTPTWGTRGFQVNRGLPIAEKWALIPAGTDLLMTHGPPVGHCDFAANNQYAGDVNLLYEVQNRVKPKIHVFGHIHEAYGLSTDGNTIYINAATCNRGLRPIRPAVYFELELPPGRSKNEVGWGKGGPDCFTSCTR</sequence>